<keyword evidence="2" id="KW-1185">Reference proteome</keyword>
<comment type="caution">
    <text evidence="1">The sequence shown here is derived from an EMBL/GenBank/DDBJ whole genome shotgun (WGS) entry which is preliminary data.</text>
</comment>
<evidence type="ECO:0000313" key="2">
    <source>
        <dbReference type="Proteomes" id="UP000278351"/>
    </source>
</evidence>
<proteinExistence type="predicted"/>
<evidence type="ECO:0000313" key="1">
    <source>
        <dbReference type="EMBL" id="RPE08944.1"/>
    </source>
</evidence>
<dbReference type="Proteomes" id="UP000278351">
    <property type="component" value="Unassembled WGS sequence"/>
</dbReference>
<dbReference type="OrthoDB" id="9787344at2"/>
<organism evidence="1 2">
    <name type="scientific">Chitinophaga lutea</name>
    <dbReference type="NCBI Taxonomy" id="2488634"/>
    <lineage>
        <taxon>Bacteria</taxon>
        <taxon>Pseudomonadati</taxon>
        <taxon>Bacteroidota</taxon>
        <taxon>Chitinophagia</taxon>
        <taxon>Chitinophagales</taxon>
        <taxon>Chitinophagaceae</taxon>
        <taxon>Chitinophaga</taxon>
    </lineage>
</organism>
<gene>
    <name evidence="1" type="ORF">EGT74_18165</name>
</gene>
<sequence length="129" mass="13805">MTCIVINGEPAAGNVISMLIGQTDGLTLVASFDNTGEASVFMSKNTVDLVFFDIQADETKGYRFIKAIPSGTFVIFISGFSSTAISTHQPVAAIGSISVRFQKGVDMARTYSRVVKMGSANMADDYFII</sequence>
<dbReference type="InterPro" id="IPR011006">
    <property type="entry name" value="CheY-like_superfamily"/>
</dbReference>
<dbReference type="EMBL" id="RPDH01000002">
    <property type="protein sequence ID" value="RPE08944.1"/>
    <property type="molecule type" value="Genomic_DNA"/>
</dbReference>
<reference evidence="1 2" key="1">
    <citation type="submission" date="2018-11" db="EMBL/GenBank/DDBJ databases">
        <title>Chitinophaga lutea sp.nov., isolate from arsenic contaminated soil.</title>
        <authorList>
            <person name="Zong Y."/>
        </authorList>
    </citation>
    <scope>NUCLEOTIDE SEQUENCE [LARGE SCALE GENOMIC DNA]</scope>
    <source>
        <strain evidence="1 2">ZY74</strain>
    </source>
</reference>
<dbReference type="Gene3D" id="3.40.50.2300">
    <property type="match status" value="1"/>
</dbReference>
<name>A0A3N4QB19_9BACT</name>
<dbReference type="RefSeq" id="WP_123847943.1">
    <property type="nucleotide sequence ID" value="NZ_RPDH01000002.1"/>
</dbReference>
<protein>
    <submittedName>
        <fullName evidence="1">Response regulator</fullName>
    </submittedName>
</protein>
<dbReference type="SUPFAM" id="SSF52172">
    <property type="entry name" value="CheY-like"/>
    <property type="match status" value="1"/>
</dbReference>
<accession>A0A3N4QB19</accession>
<dbReference type="AlphaFoldDB" id="A0A3N4QB19"/>